<evidence type="ECO:0000313" key="3">
    <source>
        <dbReference type="EMBL" id="OQU87263.1"/>
    </source>
</evidence>
<organism evidence="3 4">
    <name type="scientific">Sorghum bicolor</name>
    <name type="common">Sorghum</name>
    <name type="synonym">Sorghum vulgare</name>
    <dbReference type="NCBI Taxonomy" id="4558"/>
    <lineage>
        <taxon>Eukaryota</taxon>
        <taxon>Viridiplantae</taxon>
        <taxon>Streptophyta</taxon>
        <taxon>Embryophyta</taxon>
        <taxon>Tracheophyta</taxon>
        <taxon>Spermatophyta</taxon>
        <taxon>Magnoliopsida</taxon>
        <taxon>Liliopsida</taxon>
        <taxon>Poales</taxon>
        <taxon>Poaceae</taxon>
        <taxon>PACMAD clade</taxon>
        <taxon>Panicoideae</taxon>
        <taxon>Andropogonodae</taxon>
        <taxon>Andropogoneae</taxon>
        <taxon>Sorghinae</taxon>
        <taxon>Sorghum</taxon>
    </lineage>
</organism>
<feature type="compositionally biased region" description="Basic and acidic residues" evidence="2">
    <location>
        <begin position="122"/>
        <end position="134"/>
    </location>
</feature>
<accession>A0A1W0VYR1</accession>
<feature type="compositionally biased region" description="Polar residues" evidence="2">
    <location>
        <begin position="330"/>
        <end position="339"/>
    </location>
</feature>
<dbReference type="PANTHER" id="PTHR34380">
    <property type="entry name" value="BNAA03G12380D PROTEIN"/>
    <property type="match status" value="1"/>
</dbReference>
<feature type="compositionally biased region" description="Basic and acidic residues" evidence="2">
    <location>
        <begin position="160"/>
        <end position="172"/>
    </location>
</feature>
<evidence type="ECO:0000313" key="4">
    <source>
        <dbReference type="Proteomes" id="UP000000768"/>
    </source>
</evidence>
<feature type="region of interest" description="Disordered" evidence="2">
    <location>
        <begin position="293"/>
        <end position="372"/>
    </location>
</feature>
<feature type="region of interest" description="Disordered" evidence="2">
    <location>
        <begin position="87"/>
        <end position="276"/>
    </location>
</feature>
<keyword evidence="4" id="KW-1185">Reference proteome</keyword>
<feature type="compositionally biased region" description="Gly residues" evidence="2">
    <location>
        <begin position="308"/>
        <end position="317"/>
    </location>
</feature>
<dbReference type="PANTHER" id="PTHR34380:SF2">
    <property type="entry name" value="OS01G0656900 PROTEIN"/>
    <property type="match status" value="1"/>
</dbReference>
<feature type="compositionally biased region" description="Basic and acidic residues" evidence="2">
    <location>
        <begin position="198"/>
        <end position="211"/>
    </location>
</feature>
<feature type="compositionally biased region" description="Basic and acidic residues" evidence="2">
    <location>
        <begin position="141"/>
        <end position="153"/>
    </location>
</feature>
<proteinExistence type="predicted"/>
<dbReference type="OMA" id="THRRADY"/>
<reference evidence="4" key="2">
    <citation type="journal article" date="2018" name="Plant J.">
        <title>The Sorghum bicolor reference genome: improved assembly, gene annotations, a transcriptome atlas, and signatures of genome organization.</title>
        <authorList>
            <person name="McCormick R.F."/>
            <person name="Truong S.K."/>
            <person name="Sreedasyam A."/>
            <person name="Jenkins J."/>
            <person name="Shu S."/>
            <person name="Sims D."/>
            <person name="Kennedy M."/>
            <person name="Amirebrahimi M."/>
            <person name="Weers B.D."/>
            <person name="McKinley B."/>
            <person name="Mattison A."/>
            <person name="Morishige D.T."/>
            <person name="Grimwood J."/>
            <person name="Schmutz J."/>
            <person name="Mullet J.E."/>
        </authorList>
    </citation>
    <scope>NUCLEOTIDE SEQUENCE [LARGE SCALE GENOMIC DNA]</scope>
    <source>
        <strain evidence="4">cv. BTx623</strain>
    </source>
</reference>
<dbReference type="EMBL" id="CM000762">
    <property type="protein sequence ID" value="OQU87263.1"/>
    <property type="molecule type" value="Genomic_DNA"/>
</dbReference>
<sequence>MSSGADASDLDAALALLSGPDLVAHLRATCRRADYDAASRVLGDRDRRLAQVDDELAEARMGLANLAAQVQDLVERCLALKAEESRGTGNRSSGAIDLCSSSDDDELEEGEFRPDVAGVSCKRKESAPKGDEGRSAGVSCKRKESAPKGDEWRSAGVSCKRKESAPKGDEGRSAGVSCKRKESAPKGDEGRSAGVSCKRKESASKGDEGRRAGLSCKRKAPASACSPDNDDDDKIPLSQLIKKRRRAKPWANGEPKKGHGDVQANSAGPLGVDRPVISPVNRGIPEAVAKHMVGSPDDPKVAAFLQGTGNGKSGNNGGLSRTMLNPPPTGSTAGNSPRRNCSKPDGSEGRARIGEQQGHVAGPENDAPIQVRTPRITDTVRRIVASARVGAETPMEHTDSSSDGTISMVLKSIQGQEKAIGGVHKTKVSLETNNGTVDKASIVVKDTREQGIPDGQVLHTKVLSRTEGIREQGVNLSPCQSWVDTHGCSPTTSDKPVSATLQQKNHLALHSEQMSVESSLPSAVTGHWKSSSDVLFSCVANKELCMQASCALHRQKKFITQGGITKFDAHRAAVLVEFLLDGNLQGPLKRTAEDLVKHDSTGHDFLERVVVQCCEQLFGIYKNKDDKYFR</sequence>
<dbReference type="FunCoup" id="A0A1W0VYR1">
    <property type="interactions" value="347"/>
</dbReference>
<evidence type="ECO:0000256" key="2">
    <source>
        <dbReference type="SAM" id="MobiDB-lite"/>
    </source>
</evidence>
<dbReference type="Gramene" id="OQU87263">
    <property type="protein sequence ID" value="OQU87263"/>
    <property type="gene ID" value="SORBI_3003G243100"/>
</dbReference>
<feature type="coiled-coil region" evidence="1">
    <location>
        <begin position="49"/>
        <end position="83"/>
    </location>
</feature>
<dbReference type="eggNOG" id="ENOG502R5YI">
    <property type="taxonomic scope" value="Eukaryota"/>
</dbReference>
<feature type="compositionally biased region" description="Basic and acidic residues" evidence="2">
    <location>
        <begin position="179"/>
        <end position="191"/>
    </location>
</feature>
<evidence type="ECO:0000256" key="1">
    <source>
        <dbReference type="SAM" id="Coils"/>
    </source>
</evidence>
<dbReference type="AlphaFoldDB" id="A0A1W0VYR1"/>
<protein>
    <submittedName>
        <fullName evidence="3">Uncharacterized protein</fullName>
    </submittedName>
</protein>
<dbReference type="InParanoid" id="A0A1W0VYR1"/>
<name>A0A1W0VYR1_SORBI</name>
<reference evidence="3 4" key="1">
    <citation type="journal article" date="2009" name="Nature">
        <title>The Sorghum bicolor genome and the diversification of grasses.</title>
        <authorList>
            <person name="Paterson A.H."/>
            <person name="Bowers J.E."/>
            <person name="Bruggmann R."/>
            <person name="Dubchak I."/>
            <person name="Grimwood J."/>
            <person name="Gundlach H."/>
            <person name="Haberer G."/>
            <person name="Hellsten U."/>
            <person name="Mitros T."/>
            <person name="Poliakov A."/>
            <person name="Schmutz J."/>
            <person name="Spannagl M."/>
            <person name="Tang H."/>
            <person name="Wang X."/>
            <person name="Wicker T."/>
            <person name="Bharti A.K."/>
            <person name="Chapman J."/>
            <person name="Feltus F.A."/>
            <person name="Gowik U."/>
            <person name="Grigoriev I.V."/>
            <person name="Lyons E."/>
            <person name="Maher C.A."/>
            <person name="Martis M."/>
            <person name="Narechania A."/>
            <person name="Otillar R.P."/>
            <person name="Penning B.W."/>
            <person name="Salamov A.A."/>
            <person name="Wang Y."/>
            <person name="Zhang L."/>
            <person name="Carpita N.C."/>
            <person name="Freeling M."/>
            <person name="Gingle A.R."/>
            <person name="Hash C.T."/>
            <person name="Keller B."/>
            <person name="Klein P."/>
            <person name="Kresovich S."/>
            <person name="McCann M.C."/>
            <person name="Ming R."/>
            <person name="Peterson D.G."/>
            <person name="Mehboob-ur-Rahman"/>
            <person name="Ware D."/>
            <person name="Westhoff P."/>
            <person name="Mayer K.F."/>
            <person name="Messing J."/>
            <person name="Rokhsar D.S."/>
        </authorList>
    </citation>
    <scope>NUCLEOTIDE SEQUENCE [LARGE SCALE GENOMIC DNA]</scope>
    <source>
        <strain evidence="4">cv. BTx623</strain>
    </source>
</reference>
<dbReference type="Proteomes" id="UP000000768">
    <property type="component" value="Chromosome 3"/>
</dbReference>
<keyword evidence="1" id="KW-0175">Coiled coil</keyword>
<gene>
    <name evidence="3" type="ORF">SORBI_3003G243100</name>
</gene>